<dbReference type="EMBL" id="AP018217">
    <property type="protein sequence ID" value="BAY72941.1"/>
    <property type="molecule type" value="Genomic_DNA"/>
</dbReference>
<keyword evidence="1" id="KW-0614">Plasmid</keyword>
<name>A0A1Z4KV95_ANAVA</name>
<evidence type="ECO:0000313" key="2">
    <source>
        <dbReference type="Proteomes" id="UP000217507"/>
    </source>
</evidence>
<gene>
    <name evidence="1" type="ORF">NIES23_57690</name>
</gene>
<organism evidence="1 2">
    <name type="scientific">Trichormus variabilis NIES-23</name>
    <dbReference type="NCBI Taxonomy" id="1973479"/>
    <lineage>
        <taxon>Bacteria</taxon>
        <taxon>Bacillati</taxon>
        <taxon>Cyanobacteriota</taxon>
        <taxon>Cyanophyceae</taxon>
        <taxon>Nostocales</taxon>
        <taxon>Nostocaceae</taxon>
        <taxon>Trichormus</taxon>
    </lineage>
</organism>
<geneLocation type="plasmid" evidence="1">
    <name>plasmid1</name>
</geneLocation>
<sequence length="117" mass="13684">MKIPECDRCLLYSHNPHIICAVHPDGVDGDSCLDFREDPNAQVEKLWQLEGATYYNGELILQPRQRWTLEEQLELLDWHPLFTGKCPQCGAEYERDYISRVHWDCPNSECGWMDDSV</sequence>
<accession>A0A1Z4KV95</accession>
<reference evidence="1 2" key="1">
    <citation type="submission" date="2017-06" db="EMBL/GenBank/DDBJ databases">
        <title>Genome sequencing of cyanobaciteial culture collection at National Institute for Environmental Studies (NIES).</title>
        <authorList>
            <person name="Hirose Y."/>
            <person name="Shimura Y."/>
            <person name="Fujisawa T."/>
            <person name="Nakamura Y."/>
            <person name="Kawachi M."/>
        </authorList>
    </citation>
    <scope>NUCLEOTIDE SEQUENCE [LARGE SCALE GENOMIC DNA]</scope>
    <source>
        <strain evidence="1 2">NIES-23</strain>
        <plasmid evidence="2">Plasmid Plasmid1 dna</plasmid>
    </source>
</reference>
<proteinExistence type="predicted"/>
<protein>
    <submittedName>
        <fullName evidence="1">Uncharacterized protein</fullName>
    </submittedName>
</protein>
<dbReference type="AlphaFoldDB" id="A0A1Z4KV95"/>
<dbReference type="Proteomes" id="UP000217507">
    <property type="component" value="Plasmid Plasmid1 dna"/>
</dbReference>
<evidence type="ECO:0000313" key="1">
    <source>
        <dbReference type="EMBL" id="BAY72941.1"/>
    </source>
</evidence>